<dbReference type="Proteomes" id="UP000504634">
    <property type="component" value="Unplaced"/>
</dbReference>
<protein>
    <submittedName>
        <fullName evidence="3">Uncharacterized protein LOC115634352</fullName>
    </submittedName>
</protein>
<dbReference type="RefSeq" id="XP_030387870.1">
    <property type="nucleotide sequence ID" value="XM_030532010.1"/>
</dbReference>
<evidence type="ECO:0000313" key="3">
    <source>
        <dbReference type="RefSeq" id="XP_030387870.1"/>
    </source>
</evidence>
<keyword evidence="1" id="KW-0732">Signal</keyword>
<sequence length="260" mass="29980">MNCFLWCLHIFLTVIRANTLLALDKNMPQRLETDGRRVKVLGYKNCVNEIVNDLIDNWLSPVVYLKSRGYLPKELETGLHVNIEGLQKCELHSKETQRIANSKKRLLKLRRLRAMRSADNEKSTEMKNMFRELFSSKSDISDEIRSKLGVSWDMNALKSSAHKEAKKFYDKYFNKPNEEINQPSCMDPKMLDQQVSQFYPSVGGNGNVSKSKKTIEPSSIKKPHYLNGVAKILGHRDLMNQAKVTLDRNTAERSGQNRKF</sequence>
<keyword evidence="2" id="KW-1185">Reference proteome</keyword>
<dbReference type="GeneID" id="115634352"/>
<evidence type="ECO:0000256" key="1">
    <source>
        <dbReference type="SAM" id="SignalP"/>
    </source>
</evidence>
<proteinExistence type="predicted"/>
<dbReference type="AlphaFoldDB" id="A0A6J2UI82"/>
<feature type="chain" id="PRO_5026926984" evidence="1">
    <location>
        <begin position="18"/>
        <end position="260"/>
    </location>
</feature>
<gene>
    <name evidence="3" type="primary">LOC115634352</name>
</gene>
<reference evidence="3" key="1">
    <citation type="submission" date="2025-08" db="UniProtKB">
        <authorList>
            <consortium name="RefSeq"/>
        </authorList>
    </citation>
    <scope>IDENTIFICATION</scope>
    <source>
        <strain evidence="3">11010-0011.00</strain>
        <tissue evidence="3">Whole body</tissue>
    </source>
</reference>
<feature type="signal peptide" evidence="1">
    <location>
        <begin position="1"/>
        <end position="17"/>
    </location>
</feature>
<dbReference type="OrthoDB" id="8068593at2759"/>
<accession>A0A6J2UI82</accession>
<evidence type="ECO:0000313" key="2">
    <source>
        <dbReference type="Proteomes" id="UP000504634"/>
    </source>
</evidence>
<organism evidence="2 3">
    <name type="scientific">Drosophila lebanonensis</name>
    <name type="common">Fruit fly</name>
    <name type="synonym">Scaptodrosophila lebanonensis</name>
    <dbReference type="NCBI Taxonomy" id="7225"/>
    <lineage>
        <taxon>Eukaryota</taxon>
        <taxon>Metazoa</taxon>
        <taxon>Ecdysozoa</taxon>
        <taxon>Arthropoda</taxon>
        <taxon>Hexapoda</taxon>
        <taxon>Insecta</taxon>
        <taxon>Pterygota</taxon>
        <taxon>Neoptera</taxon>
        <taxon>Endopterygota</taxon>
        <taxon>Diptera</taxon>
        <taxon>Brachycera</taxon>
        <taxon>Muscomorpha</taxon>
        <taxon>Ephydroidea</taxon>
        <taxon>Drosophilidae</taxon>
        <taxon>Scaptodrosophila</taxon>
    </lineage>
</organism>
<name>A0A6J2UI82_DROLE</name>